<dbReference type="Proteomes" id="UP000634136">
    <property type="component" value="Unassembled WGS sequence"/>
</dbReference>
<evidence type="ECO:0000313" key="2">
    <source>
        <dbReference type="Proteomes" id="UP000634136"/>
    </source>
</evidence>
<dbReference type="EMBL" id="JAAIUW010000001">
    <property type="protein sequence ID" value="KAF7844990.1"/>
    <property type="molecule type" value="Genomic_DNA"/>
</dbReference>
<protein>
    <submittedName>
        <fullName evidence="1">Uncharacterized protein</fullName>
    </submittedName>
</protein>
<proteinExistence type="predicted"/>
<evidence type="ECO:0000313" key="1">
    <source>
        <dbReference type="EMBL" id="KAF7844990.1"/>
    </source>
</evidence>
<gene>
    <name evidence="1" type="ORF">G2W53_001895</name>
</gene>
<comment type="caution">
    <text evidence="1">The sequence shown here is derived from an EMBL/GenBank/DDBJ whole genome shotgun (WGS) entry which is preliminary data.</text>
</comment>
<name>A0A834XGB5_9FABA</name>
<keyword evidence="2" id="KW-1185">Reference proteome</keyword>
<reference evidence="1" key="1">
    <citation type="submission" date="2020-09" db="EMBL/GenBank/DDBJ databases">
        <title>Genome-Enabled Discovery of Anthraquinone Biosynthesis in Senna tora.</title>
        <authorList>
            <person name="Kang S.-H."/>
            <person name="Pandey R.P."/>
            <person name="Lee C.-M."/>
            <person name="Sim J.-S."/>
            <person name="Jeong J.-T."/>
            <person name="Choi B.-S."/>
            <person name="Jung M."/>
            <person name="Ginzburg D."/>
            <person name="Zhao K."/>
            <person name="Won S.Y."/>
            <person name="Oh T.-J."/>
            <person name="Yu Y."/>
            <person name="Kim N.-H."/>
            <person name="Lee O.R."/>
            <person name="Lee T.-H."/>
            <person name="Bashyal P."/>
            <person name="Kim T.-S."/>
            <person name="Lee W.-H."/>
            <person name="Kawkins C."/>
            <person name="Kim C.-K."/>
            <person name="Kim J.S."/>
            <person name="Ahn B.O."/>
            <person name="Rhee S.Y."/>
            <person name="Sohng J.K."/>
        </authorList>
    </citation>
    <scope>NUCLEOTIDE SEQUENCE</scope>
    <source>
        <tissue evidence="1">Leaf</tissue>
    </source>
</reference>
<sequence>MLKENGWKAKEEINSYFLKFSVELFRDMQDPILEEEVKQVIFGFKALKALYPNGFDGIFVHSNWGFGEGGCISGNEEFLQCHCLGSMVWFRVLMGYELSRRP</sequence>
<dbReference type="AlphaFoldDB" id="A0A834XGB5"/>
<accession>A0A834XGB5</accession>
<organism evidence="1 2">
    <name type="scientific">Senna tora</name>
    <dbReference type="NCBI Taxonomy" id="362788"/>
    <lineage>
        <taxon>Eukaryota</taxon>
        <taxon>Viridiplantae</taxon>
        <taxon>Streptophyta</taxon>
        <taxon>Embryophyta</taxon>
        <taxon>Tracheophyta</taxon>
        <taxon>Spermatophyta</taxon>
        <taxon>Magnoliopsida</taxon>
        <taxon>eudicotyledons</taxon>
        <taxon>Gunneridae</taxon>
        <taxon>Pentapetalae</taxon>
        <taxon>rosids</taxon>
        <taxon>fabids</taxon>
        <taxon>Fabales</taxon>
        <taxon>Fabaceae</taxon>
        <taxon>Caesalpinioideae</taxon>
        <taxon>Cassia clade</taxon>
        <taxon>Senna</taxon>
    </lineage>
</organism>